<dbReference type="SUPFAM" id="SSF51658">
    <property type="entry name" value="Xylose isomerase-like"/>
    <property type="match status" value="1"/>
</dbReference>
<evidence type="ECO:0000256" key="1">
    <source>
        <dbReference type="HAMAP-Rule" id="MF_00697"/>
    </source>
</evidence>
<dbReference type="PANTHER" id="PTHR42194">
    <property type="entry name" value="UPF0276 PROTEIN HI_1600"/>
    <property type="match status" value="1"/>
</dbReference>
<keyword evidence="3" id="KW-1185">Reference proteome</keyword>
<dbReference type="NCBIfam" id="NF003818">
    <property type="entry name" value="PRK05409.1"/>
    <property type="match status" value="1"/>
</dbReference>
<dbReference type="PANTHER" id="PTHR42194:SF1">
    <property type="entry name" value="UPF0276 PROTEIN HI_1600"/>
    <property type="match status" value="1"/>
</dbReference>
<dbReference type="EMBL" id="JAFCLK010000026">
    <property type="protein sequence ID" value="MBR1139078.1"/>
    <property type="molecule type" value="Genomic_DNA"/>
</dbReference>
<name>A0ABS5GCL1_9BRAD</name>
<sequence length="300" mass="32949">MIGHALPCNCPDAIPARAGVGLKPSHYQEILGTRPSVGFFEVHAENYMGAGGPPHRFLEAIRSHYPLSLHGVGLSIGGRDPLDEDHLLRLRKLIDRYQPGLFSEHLAWSSHETGYFNDLLPLPYTPQTLARVCEHIDRTQSALRCRMLLENPATYVTFAASTIPEVDFLAEVARRTGCGLLLDVNNVVVSATNHGFDAVAYLNAFPLSVVNEIHLAGHAEARDDLGQPMLIDAHGTPVCATVWQLYAAVLGRTGRQPTLIEWDNDVPAWHVLMREAESAEHLLCNVAAVGEPLRRHEDAA</sequence>
<evidence type="ECO:0000313" key="3">
    <source>
        <dbReference type="Proteomes" id="UP001314635"/>
    </source>
</evidence>
<proteinExistence type="inferred from homology"/>
<dbReference type="InterPro" id="IPR007801">
    <property type="entry name" value="MbnB/TglH/ChrH"/>
</dbReference>
<organism evidence="2 3">
    <name type="scientific">Bradyrhizobium denitrificans</name>
    <dbReference type="NCBI Taxonomy" id="2734912"/>
    <lineage>
        <taxon>Bacteria</taxon>
        <taxon>Pseudomonadati</taxon>
        <taxon>Pseudomonadota</taxon>
        <taxon>Alphaproteobacteria</taxon>
        <taxon>Hyphomicrobiales</taxon>
        <taxon>Nitrobacteraceae</taxon>
        <taxon>Bradyrhizobium</taxon>
    </lineage>
</organism>
<reference evidence="3" key="1">
    <citation type="journal article" date="2021" name="ISME J.">
        <title>Evolutionary origin and ecological implication of a unique nif island in free-living Bradyrhizobium lineages.</title>
        <authorList>
            <person name="Tao J."/>
        </authorList>
    </citation>
    <scope>NUCLEOTIDE SEQUENCE [LARGE SCALE GENOMIC DNA]</scope>
    <source>
        <strain evidence="3">SZCCT0094</strain>
    </source>
</reference>
<gene>
    <name evidence="2" type="ORF">JQ619_25280</name>
</gene>
<comment type="caution">
    <text evidence="2">The sequence shown here is derived from an EMBL/GenBank/DDBJ whole genome shotgun (WGS) entry which is preliminary data.</text>
</comment>
<dbReference type="InterPro" id="IPR036237">
    <property type="entry name" value="Xyl_isomerase-like_sf"/>
</dbReference>
<comment type="similarity">
    <text evidence="1">Belongs to the UPF0276 family.</text>
</comment>
<dbReference type="HAMAP" id="MF_00697">
    <property type="entry name" value="UPF0276"/>
    <property type="match status" value="1"/>
</dbReference>
<dbReference type="Pfam" id="PF05114">
    <property type="entry name" value="MbnB_TglH_ChrH"/>
    <property type="match status" value="1"/>
</dbReference>
<dbReference type="Gene3D" id="3.20.20.150">
    <property type="entry name" value="Divalent-metal-dependent TIM barrel enzymes"/>
    <property type="match status" value="1"/>
</dbReference>
<dbReference type="RefSeq" id="WP_172236690.1">
    <property type="nucleotide sequence ID" value="NZ_JABFDP010000011.1"/>
</dbReference>
<accession>A0ABS5GCL1</accession>
<evidence type="ECO:0000313" key="2">
    <source>
        <dbReference type="EMBL" id="MBR1139078.1"/>
    </source>
</evidence>
<dbReference type="Proteomes" id="UP001314635">
    <property type="component" value="Unassembled WGS sequence"/>
</dbReference>
<protein>
    <recommendedName>
        <fullName evidence="1">UPF0276 protein JQ619_25280</fullName>
    </recommendedName>
</protein>